<evidence type="ECO:0000313" key="3">
    <source>
        <dbReference type="Proteomes" id="UP000638353"/>
    </source>
</evidence>
<gene>
    <name evidence="2" type="ORF">GCM10010334_26710</name>
</gene>
<feature type="compositionally biased region" description="Basic and acidic residues" evidence="1">
    <location>
        <begin position="27"/>
        <end position="41"/>
    </location>
</feature>
<accession>A0A918WWR1</accession>
<comment type="caution">
    <text evidence="2">The sequence shown here is derived from an EMBL/GenBank/DDBJ whole genome shotgun (WGS) entry which is preliminary data.</text>
</comment>
<reference evidence="2" key="2">
    <citation type="submission" date="2020-09" db="EMBL/GenBank/DDBJ databases">
        <authorList>
            <person name="Sun Q."/>
            <person name="Ohkuma M."/>
        </authorList>
    </citation>
    <scope>NUCLEOTIDE SEQUENCE</scope>
    <source>
        <strain evidence="2">JCM 4637</strain>
    </source>
</reference>
<dbReference type="AlphaFoldDB" id="A0A918WWR1"/>
<reference evidence="2" key="1">
    <citation type="journal article" date="2014" name="Int. J. Syst. Evol. Microbiol.">
        <title>Complete genome sequence of Corynebacterium casei LMG S-19264T (=DSM 44701T), isolated from a smear-ripened cheese.</title>
        <authorList>
            <consortium name="US DOE Joint Genome Institute (JGI-PGF)"/>
            <person name="Walter F."/>
            <person name="Albersmeier A."/>
            <person name="Kalinowski J."/>
            <person name="Ruckert C."/>
        </authorList>
    </citation>
    <scope>NUCLEOTIDE SEQUENCE</scope>
    <source>
        <strain evidence="2">JCM 4637</strain>
    </source>
</reference>
<evidence type="ECO:0008006" key="4">
    <source>
        <dbReference type="Google" id="ProtNLM"/>
    </source>
</evidence>
<proteinExistence type="predicted"/>
<dbReference type="RefSeq" id="WP_189823773.1">
    <property type="nucleotide sequence ID" value="NZ_BMVC01000004.1"/>
</dbReference>
<name>A0A918WWR1_9ACTN</name>
<dbReference type="Proteomes" id="UP000638353">
    <property type="component" value="Unassembled WGS sequence"/>
</dbReference>
<sequence length="96" mass="10584">MVDRGRIKALGEPGTLGGRAEAAAVVSRRENGREVRQETPEPDRLVAELMARNAHNSARVEGLSVHRPSLEDVYLRMIDEAAPERDESLHTRKASA</sequence>
<feature type="region of interest" description="Disordered" evidence="1">
    <location>
        <begin position="1"/>
        <end position="41"/>
    </location>
</feature>
<organism evidence="2 3">
    <name type="scientific">Streptomyces finlayi</name>
    <dbReference type="NCBI Taxonomy" id="67296"/>
    <lineage>
        <taxon>Bacteria</taxon>
        <taxon>Bacillati</taxon>
        <taxon>Actinomycetota</taxon>
        <taxon>Actinomycetes</taxon>
        <taxon>Kitasatosporales</taxon>
        <taxon>Streptomycetaceae</taxon>
        <taxon>Streptomyces</taxon>
    </lineage>
</organism>
<evidence type="ECO:0000256" key="1">
    <source>
        <dbReference type="SAM" id="MobiDB-lite"/>
    </source>
</evidence>
<protein>
    <recommendedName>
        <fullName evidence="4">DUF4162 domain-containing protein</fullName>
    </recommendedName>
</protein>
<evidence type="ECO:0000313" key="2">
    <source>
        <dbReference type="EMBL" id="GHC91563.1"/>
    </source>
</evidence>
<dbReference type="EMBL" id="BMVC01000004">
    <property type="protein sequence ID" value="GHC91563.1"/>
    <property type="molecule type" value="Genomic_DNA"/>
</dbReference>